<feature type="disulfide bond" evidence="9">
    <location>
        <begin position="626"/>
        <end position="636"/>
    </location>
</feature>
<dbReference type="PANTHER" id="PTHR48071:SF18">
    <property type="entry name" value="DELETED IN MALIGNANT BRAIN TUMORS 1 PROTEIN-RELATED"/>
    <property type="match status" value="1"/>
</dbReference>
<evidence type="ECO:0000256" key="8">
    <source>
        <dbReference type="ARBA" id="ARBA00023180"/>
    </source>
</evidence>
<dbReference type="FunFam" id="3.10.250.10:FF:000001">
    <property type="entry name" value="Lysyl oxidase 4 isoform X1"/>
    <property type="match status" value="3"/>
</dbReference>
<dbReference type="Gene3D" id="3.10.250.10">
    <property type="entry name" value="SRCR-like domain"/>
    <property type="match status" value="6"/>
</dbReference>
<dbReference type="FunFam" id="3.10.250.10:FF:000016">
    <property type="entry name" value="Scavenger receptor cysteine-rich protein type 12"/>
    <property type="match status" value="1"/>
</dbReference>
<evidence type="ECO:0000256" key="5">
    <source>
        <dbReference type="ARBA" id="ARBA00022989"/>
    </source>
</evidence>
<dbReference type="InterPro" id="IPR036772">
    <property type="entry name" value="SRCR-like_dom_sf"/>
</dbReference>
<feature type="disulfide bond" evidence="9">
    <location>
        <begin position="513"/>
        <end position="523"/>
    </location>
</feature>
<keyword evidence="5 10" id="KW-1133">Transmembrane helix</keyword>
<comment type="caution">
    <text evidence="14">The sequence shown here is derived from an EMBL/GenBank/DDBJ whole genome shotgun (WGS) entry which is preliminary data.</text>
</comment>
<dbReference type="EMBL" id="JAODUP010000160">
    <property type="protein sequence ID" value="KAK2159020.1"/>
    <property type="molecule type" value="Genomic_DNA"/>
</dbReference>
<feature type="domain" description="SRCR" evidence="13">
    <location>
        <begin position="1409"/>
        <end position="1514"/>
    </location>
</feature>
<feature type="disulfide bond" evidence="9">
    <location>
        <begin position="1372"/>
        <end position="1382"/>
    </location>
</feature>
<dbReference type="Pfam" id="PF01390">
    <property type="entry name" value="SEA"/>
    <property type="match status" value="1"/>
</dbReference>
<evidence type="ECO:0000256" key="4">
    <source>
        <dbReference type="ARBA" id="ARBA00022737"/>
    </source>
</evidence>
<evidence type="ECO:0000256" key="10">
    <source>
        <dbReference type="SAM" id="Phobius"/>
    </source>
</evidence>
<evidence type="ECO:0000256" key="7">
    <source>
        <dbReference type="ARBA" id="ARBA00023157"/>
    </source>
</evidence>
<dbReference type="Gene3D" id="1.10.2000.10">
    <property type="entry name" value="Frizzled cysteine-rich domain"/>
    <property type="match status" value="1"/>
</dbReference>
<accession>A0AAD9JUR0</accession>
<evidence type="ECO:0000259" key="13">
    <source>
        <dbReference type="PROSITE" id="PS50287"/>
    </source>
</evidence>
<feature type="domain" description="SRCR" evidence="13">
    <location>
        <begin position="1195"/>
        <end position="1296"/>
    </location>
</feature>
<feature type="domain" description="SRCR" evidence="13">
    <location>
        <begin position="673"/>
        <end position="773"/>
    </location>
</feature>
<dbReference type="SMART" id="SM00063">
    <property type="entry name" value="FRI"/>
    <property type="match status" value="1"/>
</dbReference>
<dbReference type="InterPro" id="IPR020067">
    <property type="entry name" value="Frizzled_dom"/>
</dbReference>
<gene>
    <name evidence="14" type="ORF">LSH36_160g03021</name>
</gene>
<dbReference type="CDD" id="cd07066">
    <property type="entry name" value="CRD_FZ"/>
    <property type="match status" value="1"/>
</dbReference>
<evidence type="ECO:0000313" key="15">
    <source>
        <dbReference type="Proteomes" id="UP001208570"/>
    </source>
</evidence>
<keyword evidence="6 10" id="KW-0472">Membrane</keyword>
<dbReference type="Proteomes" id="UP001208570">
    <property type="component" value="Unassembled WGS sequence"/>
</dbReference>
<feature type="domain" description="SRCR" evidence="13">
    <location>
        <begin position="444"/>
        <end position="544"/>
    </location>
</feature>
<dbReference type="PROSITE" id="PS50024">
    <property type="entry name" value="SEA"/>
    <property type="match status" value="1"/>
</dbReference>
<feature type="disulfide bond" evidence="9">
    <location>
        <begin position="482"/>
        <end position="543"/>
    </location>
</feature>
<dbReference type="PRINTS" id="PR00258">
    <property type="entry name" value="SPERACTRCPTR"/>
</dbReference>
<dbReference type="InterPro" id="IPR036364">
    <property type="entry name" value="SEA_dom_sf"/>
</dbReference>
<feature type="domain" description="SRCR" evidence="13">
    <location>
        <begin position="1304"/>
        <end position="1402"/>
    </location>
</feature>
<evidence type="ECO:0000256" key="3">
    <source>
        <dbReference type="ARBA" id="ARBA00022729"/>
    </source>
</evidence>
<keyword evidence="2 10" id="KW-0812">Transmembrane</keyword>
<dbReference type="Pfam" id="PF00530">
    <property type="entry name" value="SRCR"/>
    <property type="match status" value="6"/>
</dbReference>
<dbReference type="GO" id="GO:0016020">
    <property type="term" value="C:membrane"/>
    <property type="evidence" value="ECO:0007669"/>
    <property type="project" value="UniProtKB-SubCell"/>
</dbReference>
<dbReference type="InterPro" id="IPR000082">
    <property type="entry name" value="SEA_dom"/>
</dbReference>
<keyword evidence="15" id="KW-1185">Reference proteome</keyword>
<dbReference type="PROSITE" id="PS50287">
    <property type="entry name" value="SRCR_2"/>
    <property type="match status" value="6"/>
</dbReference>
<evidence type="ECO:0000256" key="6">
    <source>
        <dbReference type="ARBA" id="ARBA00023136"/>
    </source>
</evidence>
<keyword evidence="4" id="KW-0677">Repeat</keyword>
<feature type="domain" description="FZ" evidence="12">
    <location>
        <begin position="320"/>
        <end position="436"/>
    </location>
</feature>
<dbReference type="PROSITE" id="PS50038">
    <property type="entry name" value="FZ"/>
    <property type="match status" value="1"/>
</dbReference>
<feature type="domain" description="SRCR" evidence="13">
    <location>
        <begin position="554"/>
        <end position="657"/>
    </location>
</feature>
<keyword evidence="8" id="KW-0325">Glycoprotein</keyword>
<feature type="disulfide bond" evidence="9">
    <location>
        <begin position="1482"/>
        <end position="1492"/>
    </location>
</feature>
<dbReference type="SUPFAM" id="SSF63501">
    <property type="entry name" value="Frizzled cysteine-rich domain"/>
    <property type="match status" value="1"/>
</dbReference>
<feature type="disulfide bond" evidence="9">
    <location>
        <begin position="741"/>
        <end position="751"/>
    </location>
</feature>
<evidence type="ECO:0000259" key="11">
    <source>
        <dbReference type="PROSITE" id="PS50024"/>
    </source>
</evidence>
<dbReference type="SMART" id="SM00202">
    <property type="entry name" value="SR"/>
    <property type="match status" value="6"/>
</dbReference>
<comment type="caution">
    <text evidence="9">Lacks conserved residue(s) required for the propagation of feature annotation.</text>
</comment>
<feature type="disulfide bond" evidence="9">
    <location>
        <begin position="469"/>
        <end position="533"/>
    </location>
</feature>
<dbReference type="PANTHER" id="PTHR48071">
    <property type="entry name" value="SRCR DOMAIN-CONTAINING PROTEIN"/>
    <property type="match status" value="1"/>
</dbReference>
<dbReference type="SUPFAM" id="SSF56487">
    <property type="entry name" value="SRCR-like"/>
    <property type="match status" value="6"/>
</dbReference>
<proteinExistence type="predicted"/>
<protein>
    <submittedName>
        <fullName evidence="14">Uncharacterized protein</fullName>
    </submittedName>
</protein>
<dbReference type="SUPFAM" id="SSF82671">
    <property type="entry name" value="SEA domain"/>
    <property type="match status" value="1"/>
</dbReference>
<dbReference type="Pfam" id="PF01392">
    <property type="entry name" value="Fz"/>
    <property type="match status" value="1"/>
</dbReference>
<dbReference type="Gene3D" id="3.30.70.960">
    <property type="entry name" value="SEA domain"/>
    <property type="match status" value="1"/>
</dbReference>
<evidence type="ECO:0000256" key="2">
    <source>
        <dbReference type="ARBA" id="ARBA00022692"/>
    </source>
</evidence>
<keyword evidence="3" id="KW-0732">Signal</keyword>
<sequence>MPKTGGHLVQARLGDMGSMENVSTIDNPVYDPDGDDSVFTGVAVDNNKESAPPVHNAQSEQMLILKEKPYDKKNLPHQVKFIRRKKITRHCVLIILLLTFILIGLGIGIFFVAFKESGQLLPKDYDTQEVEGRFHIVNRNYNAALGNPSMPEFKNISHNLRQLIVDVFKSDDDNTVLVSDVIIIGFRPGSLVVLFQVLLSQVYNATFAEKQLHELFFRHAKATENYSVELGDFIILGVTVYFTALPISYVNGKTTQNMTDLSTWGSPVSSGSVSLSVSSSDMPTTSVITSSITTNQIGSRWQHQSVSSPELSTTPAVPLCQPIKIDFCKNTIQVPYNKTLFPNWLGHMTSEAASKALWQFRRFLLNQCHPHVRRFICATLVPNCHEIELKVDKLPPCRQLCNEVLSRCTSSLFSQVNFINCEDLPNSDDPNVCVGAPALEKYSLRLVGGLGPKEGHVEVYYNESWGKICDSHWDVQDADVVCRQLKISGKSKAFKNSYFGVSYMKTHLRNVRCNGYEEHLALCNMLEGSDAWCDSEHAAGVICDFDNRNVSLSVRLLGGAQHSSGRLEVFYNNTWGTVCDDEFGDTEAMVVCRMLGYRYSGQVKSQKDVPDLIPSSGPIWLKSLCCNGGEASITMCTHHGWGIDICEHDEDIYIECEQELESGKSSHELEVEVRLSDGDKYSGRIEVKHNNVWGTVCRHLFTNITATVFCRTLGLSDKYATYEFNHYGRGTGPIWLDNLFCTGSEQSILDCQHQGWGNTEGCSHLTDVSISCLPAHGQDTTMYYEYDHVSELDLSNESFTYHVNVITTTAAAVTPLPEEHTNNNTTDLLNNRNNIKVDCKCTLTDWKYIMVDEKCRIDDGSGVTLIDENCAVISENCTLVERNCSLIDSNYTVIFRNCIADDRNDTVVDRNTTMSGYKIDMNCRVFDENNTLINGNYNFVDENCTLDNDNGTLVGRNFILHGRNCTLIDKYHTLVKENCLLVGENCLLVGENSTLVRENSTLGRENGHLGRENGHLVRENGTLVDVNCPLVDVNCSLVDVNCSLVDVNCSLVDVSCSLVDVNYSLVNVSCSLVDVNCSLVDGKDCTVINEKHILIDRNCAIVKGKYMILHVYCKTVDGNYTLVDRNDTTIERNCTEPDGSCVISGVDVDFVDTTSDVLVIDNTTDEMTQNIITSTVVMEYDTSTVSYISELLTEIRLVGGEDSSVGRIELYYNGQWGTVCSHDFDNTTATVLCRMLGYNGTGQYLRDTHLDGITGQPIIMDYVDCVGNEKTVFDCTYWPQNEIMCDHHQDAVISCNNNIDVFNVRLFRGEQPQEGYVEILHDGVWGTVCNKGFGQSEANVTCNMMGYSGHVQVLHHMNLGKNHEMLMAGVSCKGDEQSLFECAHNDDDDCDEWEDHVYIICNAVPQTPLRLIPSDKLVPDKGRVELEIGGKWGTICHFDTTKETVLVLCKGLGYSNITTEDVLVVDVEQPGEGPIWISELECQGSELDVRHCTHRGRHFSEASCNHDEDLVIQC</sequence>
<evidence type="ECO:0000256" key="1">
    <source>
        <dbReference type="ARBA" id="ARBA00004167"/>
    </source>
</evidence>
<name>A0AAD9JUR0_9ANNE</name>
<evidence type="ECO:0000256" key="9">
    <source>
        <dbReference type="PROSITE-ProRule" id="PRU00196"/>
    </source>
</evidence>
<feature type="disulfide bond" evidence="9">
    <location>
        <begin position="1265"/>
        <end position="1275"/>
    </location>
</feature>
<dbReference type="FunFam" id="3.10.250.10:FF:000019">
    <property type="entry name" value="Neurotrypsin"/>
    <property type="match status" value="1"/>
</dbReference>
<reference evidence="14" key="1">
    <citation type="journal article" date="2023" name="Mol. Biol. Evol.">
        <title>Third-Generation Sequencing Reveals the Adaptive Role of the Epigenome in Three Deep-Sea Polychaetes.</title>
        <authorList>
            <person name="Perez M."/>
            <person name="Aroh O."/>
            <person name="Sun Y."/>
            <person name="Lan Y."/>
            <person name="Juniper S.K."/>
            <person name="Young C.R."/>
            <person name="Angers B."/>
            <person name="Qian P.Y."/>
        </authorList>
    </citation>
    <scope>NUCLEOTIDE SEQUENCE</scope>
    <source>
        <strain evidence="14">P08H-3</strain>
    </source>
</reference>
<evidence type="ECO:0000259" key="12">
    <source>
        <dbReference type="PROSITE" id="PS50038"/>
    </source>
</evidence>
<keyword evidence="7 9" id="KW-1015">Disulfide bond</keyword>
<evidence type="ECO:0000313" key="14">
    <source>
        <dbReference type="EMBL" id="KAK2159020.1"/>
    </source>
</evidence>
<dbReference type="InterPro" id="IPR001190">
    <property type="entry name" value="SRCR"/>
</dbReference>
<comment type="subcellular location">
    <subcellularLocation>
        <location evidence="1">Membrane</location>
        <topology evidence="1">Single-pass membrane protein</topology>
    </subcellularLocation>
</comment>
<organism evidence="14 15">
    <name type="scientific">Paralvinella palmiformis</name>
    <dbReference type="NCBI Taxonomy" id="53620"/>
    <lineage>
        <taxon>Eukaryota</taxon>
        <taxon>Metazoa</taxon>
        <taxon>Spiralia</taxon>
        <taxon>Lophotrochozoa</taxon>
        <taxon>Annelida</taxon>
        <taxon>Polychaeta</taxon>
        <taxon>Sedentaria</taxon>
        <taxon>Canalipalpata</taxon>
        <taxon>Terebellida</taxon>
        <taxon>Terebelliformia</taxon>
        <taxon>Alvinellidae</taxon>
        <taxon>Paralvinella</taxon>
    </lineage>
</organism>
<feature type="domain" description="SEA" evidence="11">
    <location>
        <begin position="126"/>
        <end position="240"/>
    </location>
</feature>
<feature type="transmembrane region" description="Helical" evidence="10">
    <location>
        <begin position="91"/>
        <end position="114"/>
    </location>
</feature>
<dbReference type="InterPro" id="IPR036790">
    <property type="entry name" value="Frizzled_dom_sf"/>
</dbReference>
<dbReference type="PROSITE" id="PS00420">
    <property type="entry name" value="SRCR_1"/>
    <property type="match status" value="3"/>
</dbReference>